<dbReference type="PRINTS" id="PR00412">
    <property type="entry name" value="EPOXHYDRLASE"/>
</dbReference>
<evidence type="ECO:0000313" key="4">
    <source>
        <dbReference type="Proteomes" id="UP000309992"/>
    </source>
</evidence>
<accession>A0ABY2RVI8</accession>
<protein>
    <submittedName>
        <fullName evidence="3">Alpha/beta hydrolase</fullName>
    </submittedName>
</protein>
<dbReference type="InterPro" id="IPR029058">
    <property type="entry name" value="AB_hydrolase_fold"/>
</dbReference>
<dbReference type="Pfam" id="PF00561">
    <property type="entry name" value="Abhydrolase_1"/>
    <property type="match status" value="1"/>
</dbReference>
<dbReference type="Proteomes" id="UP000309992">
    <property type="component" value="Unassembled WGS sequence"/>
</dbReference>
<feature type="region of interest" description="Disordered" evidence="1">
    <location>
        <begin position="1"/>
        <end position="72"/>
    </location>
</feature>
<dbReference type="PANTHER" id="PTHR43798">
    <property type="entry name" value="MONOACYLGLYCEROL LIPASE"/>
    <property type="match status" value="1"/>
</dbReference>
<reference evidence="3 4" key="1">
    <citation type="journal article" date="2015" name="Antonie Van Leeuwenhoek">
        <title>Prauserella endophytica sp. nov., an endophytic actinobacterium isolated from Tamarix taklamakanensis.</title>
        <authorList>
            <person name="Liu J.M."/>
            <person name="Habden X."/>
            <person name="Guo L."/>
            <person name="Tuo L."/>
            <person name="Jiang Z.K."/>
            <person name="Liu S.W."/>
            <person name="Liu X.F."/>
            <person name="Chen L."/>
            <person name="Li R.F."/>
            <person name="Zhang Y.Q."/>
            <person name="Sun C.H."/>
        </authorList>
    </citation>
    <scope>NUCLEOTIDE SEQUENCE [LARGE SCALE GENOMIC DNA]</scope>
    <source>
        <strain evidence="3 4">CGMCC 4.7182</strain>
    </source>
</reference>
<feature type="domain" description="AB hydrolase-1" evidence="2">
    <location>
        <begin position="101"/>
        <end position="250"/>
    </location>
</feature>
<proteinExistence type="predicted"/>
<dbReference type="PANTHER" id="PTHR43798:SF33">
    <property type="entry name" value="HYDROLASE, PUTATIVE (AFU_ORTHOLOGUE AFUA_2G14860)-RELATED"/>
    <property type="match status" value="1"/>
</dbReference>
<gene>
    <name evidence="3" type="ORF">FCN18_32750</name>
</gene>
<dbReference type="InterPro" id="IPR000073">
    <property type="entry name" value="AB_hydrolase_1"/>
</dbReference>
<dbReference type="Gene3D" id="3.40.50.1820">
    <property type="entry name" value="alpha/beta hydrolase"/>
    <property type="match status" value="1"/>
</dbReference>
<sequence length="341" mass="37155">MGVAAVRRAALRRSRDARRAALRGRSEPGAPGRDDLGTGTGGQSHGGQPSHRGGSHACRSHPRGRTGGSRMTSTWKDIVGRYIEVDGTPTYYDEIGVGGRPIICVHTAGANALEYRYLLPLLAEAGFHAIALDLPGRARTYAWRGEVTTTIHRHAEFVRLFKRELFGESKVVVTGTSIGGDVTIDLAVSYPEDFSAAIAFEGAARTPTFPDPGEYMQPSWNPGWQDTMERISGAALNAKCPPEKEEELRWMHRNAQVSAVGDLQGWANHDVRDQLSNATIPVLVAAGVEDFWLPEELVDETVAGLPDAEKLMIDGIGHYPMFEAPELICSIIVDFVERKVN</sequence>
<dbReference type="InterPro" id="IPR050266">
    <property type="entry name" value="AB_hydrolase_sf"/>
</dbReference>
<evidence type="ECO:0000256" key="1">
    <source>
        <dbReference type="SAM" id="MobiDB-lite"/>
    </source>
</evidence>
<keyword evidence="3" id="KW-0378">Hydrolase</keyword>
<feature type="compositionally biased region" description="Low complexity" evidence="1">
    <location>
        <begin position="46"/>
        <end position="56"/>
    </location>
</feature>
<dbReference type="EMBL" id="SWMS01000028">
    <property type="protein sequence ID" value="TKG62044.1"/>
    <property type="molecule type" value="Genomic_DNA"/>
</dbReference>
<dbReference type="PRINTS" id="PR00111">
    <property type="entry name" value="ABHYDROLASE"/>
</dbReference>
<dbReference type="SUPFAM" id="SSF53474">
    <property type="entry name" value="alpha/beta-Hydrolases"/>
    <property type="match status" value="1"/>
</dbReference>
<evidence type="ECO:0000313" key="3">
    <source>
        <dbReference type="EMBL" id="TKG62044.1"/>
    </source>
</evidence>
<evidence type="ECO:0000259" key="2">
    <source>
        <dbReference type="Pfam" id="PF00561"/>
    </source>
</evidence>
<dbReference type="GO" id="GO:0016787">
    <property type="term" value="F:hydrolase activity"/>
    <property type="evidence" value="ECO:0007669"/>
    <property type="project" value="UniProtKB-KW"/>
</dbReference>
<name>A0ABY2RVI8_9PSEU</name>
<keyword evidence="4" id="KW-1185">Reference proteome</keyword>
<comment type="caution">
    <text evidence="3">The sequence shown here is derived from an EMBL/GenBank/DDBJ whole genome shotgun (WGS) entry which is preliminary data.</text>
</comment>
<organism evidence="3 4">
    <name type="scientific">Prauserella endophytica</name>
    <dbReference type="NCBI Taxonomy" id="1592324"/>
    <lineage>
        <taxon>Bacteria</taxon>
        <taxon>Bacillati</taxon>
        <taxon>Actinomycetota</taxon>
        <taxon>Actinomycetes</taxon>
        <taxon>Pseudonocardiales</taxon>
        <taxon>Pseudonocardiaceae</taxon>
        <taxon>Prauserella</taxon>
        <taxon>Prauserella coralliicola group</taxon>
    </lineage>
</organism>
<dbReference type="InterPro" id="IPR000639">
    <property type="entry name" value="Epox_hydrolase-like"/>
</dbReference>